<dbReference type="InterPro" id="IPR025966">
    <property type="entry name" value="OppC_N"/>
</dbReference>
<reference evidence="9" key="1">
    <citation type="submission" date="2021-01" db="EMBL/GenBank/DDBJ databases">
        <title>KCTC 19127 draft genome.</title>
        <authorList>
            <person name="An D."/>
        </authorList>
    </citation>
    <scope>NUCLEOTIDE SEQUENCE</scope>
    <source>
        <strain evidence="9">KCTC 19127</strain>
    </source>
</reference>
<name>A0A938YER9_9ACTN</name>
<dbReference type="SUPFAM" id="SSF161098">
    <property type="entry name" value="MetI-like"/>
    <property type="match status" value="1"/>
</dbReference>
<dbReference type="GO" id="GO:0055085">
    <property type="term" value="P:transmembrane transport"/>
    <property type="evidence" value="ECO:0007669"/>
    <property type="project" value="InterPro"/>
</dbReference>
<dbReference type="PANTHER" id="PTHR43386:SF1">
    <property type="entry name" value="D,D-DIPEPTIDE TRANSPORT SYSTEM PERMEASE PROTEIN DDPC-RELATED"/>
    <property type="match status" value="1"/>
</dbReference>
<evidence type="ECO:0000256" key="3">
    <source>
        <dbReference type="ARBA" id="ARBA00022475"/>
    </source>
</evidence>
<dbReference type="CDD" id="cd06261">
    <property type="entry name" value="TM_PBP2"/>
    <property type="match status" value="1"/>
</dbReference>
<feature type="transmembrane region" description="Helical" evidence="7">
    <location>
        <begin position="37"/>
        <end position="60"/>
    </location>
</feature>
<dbReference type="GO" id="GO:0005886">
    <property type="term" value="C:plasma membrane"/>
    <property type="evidence" value="ECO:0007669"/>
    <property type="project" value="UniProtKB-SubCell"/>
</dbReference>
<accession>A0A938YER9</accession>
<evidence type="ECO:0000256" key="5">
    <source>
        <dbReference type="ARBA" id="ARBA00022989"/>
    </source>
</evidence>
<evidence type="ECO:0000313" key="10">
    <source>
        <dbReference type="Proteomes" id="UP000663801"/>
    </source>
</evidence>
<dbReference type="Proteomes" id="UP000663801">
    <property type="component" value="Unassembled WGS sequence"/>
</dbReference>
<feature type="transmembrane region" description="Helical" evidence="7">
    <location>
        <begin position="279"/>
        <end position="300"/>
    </location>
</feature>
<evidence type="ECO:0000259" key="8">
    <source>
        <dbReference type="PROSITE" id="PS50928"/>
    </source>
</evidence>
<comment type="subcellular location">
    <subcellularLocation>
        <location evidence="1 7">Cell membrane</location>
        <topology evidence="1 7">Multi-pass membrane protein</topology>
    </subcellularLocation>
</comment>
<comment type="caution">
    <text evidence="9">The sequence shown here is derived from an EMBL/GenBank/DDBJ whole genome shotgun (WGS) entry which is preliminary data.</text>
</comment>
<protein>
    <submittedName>
        <fullName evidence="9">ABC transporter permease</fullName>
    </submittedName>
</protein>
<evidence type="ECO:0000256" key="6">
    <source>
        <dbReference type="ARBA" id="ARBA00023136"/>
    </source>
</evidence>
<dbReference type="AlphaFoldDB" id="A0A938YER9"/>
<dbReference type="PANTHER" id="PTHR43386">
    <property type="entry name" value="OLIGOPEPTIDE TRANSPORT SYSTEM PERMEASE PROTEIN APPC"/>
    <property type="match status" value="1"/>
</dbReference>
<dbReference type="InterPro" id="IPR050366">
    <property type="entry name" value="BP-dependent_transpt_permease"/>
</dbReference>
<organism evidence="9 10">
    <name type="scientific">Nakamurella flavida</name>
    <dbReference type="NCBI Taxonomy" id="363630"/>
    <lineage>
        <taxon>Bacteria</taxon>
        <taxon>Bacillati</taxon>
        <taxon>Actinomycetota</taxon>
        <taxon>Actinomycetes</taxon>
        <taxon>Nakamurellales</taxon>
        <taxon>Nakamurellaceae</taxon>
        <taxon>Nakamurella</taxon>
    </lineage>
</organism>
<keyword evidence="6 7" id="KW-0472">Membrane</keyword>
<gene>
    <name evidence="9" type="ORF">JL107_07745</name>
</gene>
<evidence type="ECO:0000256" key="2">
    <source>
        <dbReference type="ARBA" id="ARBA00022448"/>
    </source>
</evidence>
<dbReference type="Pfam" id="PF00528">
    <property type="entry name" value="BPD_transp_1"/>
    <property type="match status" value="1"/>
</dbReference>
<dbReference type="Gene3D" id="1.10.3720.10">
    <property type="entry name" value="MetI-like"/>
    <property type="match status" value="1"/>
</dbReference>
<evidence type="ECO:0000256" key="1">
    <source>
        <dbReference type="ARBA" id="ARBA00004651"/>
    </source>
</evidence>
<sequence length="310" mass="32872">MAVYGTARKERIDTLVQADDAGVSVLRDAWRRLKVSPLFWVGAVIITLFVLLAIVAPFIAPHDPAAQLLIGQTSRARNQIAPPQPGYLLGGDTLGRDLFSRLVIGSRQTLLVGVLATAIGLIGGLALGILAGAFGGWVDTVVMRIVDVLLSIPSLLLSISIAVLFTSPNLTSVIIAVSVVQIPVFARLLRGQMLAQRDSDHVLAARALGVKRAPIVFRHMLPNSISPVIVQSTLVVAISILDAAALSFLGLGSQDASTPEWGQMLGEAQDRIDSHPGLAFWPAGAIIVIALGFTLLGESLRDALDPKNRR</sequence>
<dbReference type="InterPro" id="IPR035906">
    <property type="entry name" value="MetI-like_sf"/>
</dbReference>
<evidence type="ECO:0000313" key="9">
    <source>
        <dbReference type="EMBL" id="MBM9476330.1"/>
    </source>
</evidence>
<keyword evidence="10" id="KW-1185">Reference proteome</keyword>
<dbReference type="InterPro" id="IPR000515">
    <property type="entry name" value="MetI-like"/>
</dbReference>
<feature type="domain" description="ABC transmembrane type-1" evidence="8">
    <location>
        <begin position="106"/>
        <end position="297"/>
    </location>
</feature>
<feature type="transmembrane region" description="Helical" evidence="7">
    <location>
        <begin position="110"/>
        <end position="138"/>
    </location>
</feature>
<keyword evidence="2 7" id="KW-0813">Transport</keyword>
<dbReference type="EMBL" id="JAERWL010000006">
    <property type="protein sequence ID" value="MBM9476330.1"/>
    <property type="molecule type" value="Genomic_DNA"/>
</dbReference>
<evidence type="ECO:0000256" key="7">
    <source>
        <dbReference type="RuleBase" id="RU363032"/>
    </source>
</evidence>
<keyword evidence="4 7" id="KW-0812">Transmembrane</keyword>
<keyword evidence="3" id="KW-1003">Cell membrane</keyword>
<dbReference type="PROSITE" id="PS50928">
    <property type="entry name" value="ABC_TM1"/>
    <property type="match status" value="1"/>
</dbReference>
<feature type="transmembrane region" description="Helical" evidence="7">
    <location>
        <begin position="145"/>
        <end position="165"/>
    </location>
</feature>
<feature type="transmembrane region" description="Helical" evidence="7">
    <location>
        <begin position="228"/>
        <end position="251"/>
    </location>
</feature>
<dbReference type="Pfam" id="PF12911">
    <property type="entry name" value="OppC_N"/>
    <property type="match status" value="1"/>
</dbReference>
<feature type="transmembrane region" description="Helical" evidence="7">
    <location>
        <begin position="171"/>
        <end position="189"/>
    </location>
</feature>
<evidence type="ECO:0000256" key="4">
    <source>
        <dbReference type="ARBA" id="ARBA00022692"/>
    </source>
</evidence>
<dbReference type="RefSeq" id="WP_205256403.1">
    <property type="nucleotide sequence ID" value="NZ_BAAAPV010000001.1"/>
</dbReference>
<keyword evidence="5 7" id="KW-1133">Transmembrane helix</keyword>
<proteinExistence type="inferred from homology"/>
<comment type="similarity">
    <text evidence="7">Belongs to the binding-protein-dependent transport system permease family.</text>
</comment>